<proteinExistence type="predicted"/>
<sequence>MRARSIFLAAGLLSMLPASAFAWQRPVPTVEKVVRPGTTLKIGWFISVDPTCRSLGPMTINLIEPPEKGRILVEQGPEFSSFPPGNPRSACNKRKTSATRLIYSAPPGPADDDRFTIEIVDSLGDARRVNYHVALH</sequence>
<keyword evidence="2" id="KW-0614">Plasmid</keyword>
<dbReference type="EMBL" id="AP014705">
    <property type="protein sequence ID" value="BAQ49110.1"/>
    <property type="molecule type" value="Genomic_DNA"/>
</dbReference>
<geneLocation type="plasmid" evidence="3">
    <name>pMaq22A_1p DNA</name>
</geneLocation>
<evidence type="ECO:0000256" key="1">
    <source>
        <dbReference type="SAM" id="SignalP"/>
    </source>
</evidence>
<dbReference type="KEGG" id="maqu:Maq22A_1p34190"/>
<evidence type="ECO:0000313" key="2">
    <source>
        <dbReference type="EMBL" id="BAQ49110.1"/>
    </source>
</evidence>
<evidence type="ECO:0000313" key="3">
    <source>
        <dbReference type="Proteomes" id="UP000061432"/>
    </source>
</evidence>
<dbReference type="PATRIC" id="fig|270351.10.peg.6148"/>
<feature type="signal peptide" evidence="1">
    <location>
        <begin position="1"/>
        <end position="20"/>
    </location>
</feature>
<feature type="chain" id="PRO_5002189663" evidence="1">
    <location>
        <begin position="21"/>
        <end position="136"/>
    </location>
</feature>
<reference evidence="2 3" key="1">
    <citation type="journal article" date="2015" name="Genome Announc.">
        <title>Complete Genome Sequence of Methylobacterium aquaticum Strain 22A, Isolated from Racomitrium japonicum Moss.</title>
        <authorList>
            <person name="Tani A."/>
            <person name="Ogura Y."/>
            <person name="Hayashi T."/>
            <person name="Kimbara K."/>
        </authorList>
    </citation>
    <scope>NUCLEOTIDE SEQUENCE [LARGE SCALE GENOMIC DNA]</scope>
    <source>
        <strain evidence="2 3">MA-22A</strain>
        <plasmid evidence="3">Plasmid pMaq22A_1p DNA</plasmid>
    </source>
</reference>
<protein>
    <submittedName>
        <fullName evidence="2">Uncharacterized protein</fullName>
    </submittedName>
</protein>
<accession>A0A0C6G073</accession>
<gene>
    <name evidence="2" type="ORF">Maq22A_1p34190</name>
</gene>
<reference evidence="3" key="2">
    <citation type="submission" date="2015-01" db="EMBL/GenBank/DDBJ databases">
        <title>Complete genome sequence of Methylobacterium aquaticum strain 22A.</title>
        <authorList>
            <person name="Tani A."/>
            <person name="Ogura Y."/>
            <person name="Hayashi T."/>
        </authorList>
    </citation>
    <scope>NUCLEOTIDE SEQUENCE [LARGE SCALE GENOMIC DNA]</scope>
    <source>
        <strain evidence="3">MA-22A</strain>
        <plasmid evidence="3">Plasmid pMaq22A_1p DNA</plasmid>
    </source>
</reference>
<keyword evidence="1" id="KW-0732">Signal</keyword>
<name>A0A0C6G073_9HYPH</name>
<organism evidence="2 3">
    <name type="scientific">Methylobacterium aquaticum</name>
    <dbReference type="NCBI Taxonomy" id="270351"/>
    <lineage>
        <taxon>Bacteria</taxon>
        <taxon>Pseudomonadati</taxon>
        <taxon>Pseudomonadota</taxon>
        <taxon>Alphaproteobacteria</taxon>
        <taxon>Hyphomicrobiales</taxon>
        <taxon>Methylobacteriaceae</taxon>
        <taxon>Methylobacterium</taxon>
    </lineage>
</organism>
<dbReference type="Proteomes" id="UP000061432">
    <property type="component" value="Plasmid pMaq22A_1p"/>
</dbReference>
<dbReference type="AlphaFoldDB" id="A0A0C6G073"/>